<keyword evidence="6" id="KW-0805">Transcription regulation</keyword>
<feature type="domain" description="BHLH" evidence="15">
    <location>
        <begin position="27"/>
        <end position="77"/>
    </location>
</feature>
<dbReference type="Gene3D" id="2.130.10.30">
    <property type="entry name" value="Regulator of chromosome condensation 1/beta-lactamase-inhibitor protein II"/>
    <property type="match status" value="2"/>
</dbReference>
<dbReference type="Pfam" id="PF25436">
    <property type="entry name" value="BSD2_CRD"/>
    <property type="match status" value="1"/>
</dbReference>
<evidence type="ECO:0000259" key="14">
    <source>
        <dbReference type="PROSITE" id="PS50178"/>
    </source>
</evidence>
<feature type="repeat" description="RCC1" evidence="11">
    <location>
        <begin position="716"/>
        <end position="770"/>
    </location>
</feature>
<dbReference type="GO" id="GO:0046983">
    <property type="term" value="F:protein dimerization activity"/>
    <property type="evidence" value="ECO:0007669"/>
    <property type="project" value="InterPro"/>
</dbReference>
<feature type="compositionally biased region" description="Polar residues" evidence="13">
    <location>
        <begin position="128"/>
        <end position="138"/>
    </location>
</feature>
<dbReference type="Proteomes" id="UP000516314">
    <property type="component" value="Chromosome 3"/>
</dbReference>
<dbReference type="Gene3D" id="4.10.280.10">
    <property type="entry name" value="Helix-loop-helix DNA-binding domain"/>
    <property type="match status" value="1"/>
</dbReference>
<feature type="repeat" description="RCC1" evidence="11">
    <location>
        <begin position="664"/>
        <end position="715"/>
    </location>
</feature>
<dbReference type="PROSITE" id="PS50178">
    <property type="entry name" value="ZF_FYVE"/>
    <property type="match status" value="1"/>
</dbReference>
<proteinExistence type="predicted"/>
<dbReference type="Pfam" id="PF25390">
    <property type="entry name" value="WD40_RLD"/>
    <property type="match status" value="1"/>
</dbReference>
<feature type="compositionally biased region" description="Polar residues" evidence="13">
    <location>
        <begin position="1"/>
        <end position="13"/>
    </location>
</feature>
<evidence type="ECO:0000313" key="16">
    <source>
        <dbReference type="EMBL" id="CAD5325138.1"/>
    </source>
</evidence>
<feature type="region of interest" description="Disordered" evidence="13">
    <location>
        <begin position="128"/>
        <end position="152"/>
    </location>
</feature>
<dbReference type="PROSITE" id="PS00626">
    <property type="entry name" value="RCC1_2"/>
    <property type="match status" value="2"/>
</dbReference>
<evidence type="ECO:0000256" key="8">
    <source>
        <dbReference type="ARBA" id="ARBA00023163"/>
    </source>
</evidence>
<dbReference type="CDD" id="cd11446">
    <property type="entry name" value="bHLH_AtILR3_like"/>
    <property type="match status" value="1"/>
</dbReference>
<keyword evidence="5" id="KW-0862">Zinc</keyword>
<evidence type="ECO:0000256" key="5">
    <source>
        <dbReference type="ARBA" id="ARBA00022833"/>
    </source>
</evidence>
<dbReference type="InterPro" id="IPR036410">
    <property type="entry name" value="HSP_DnaJ_Cys-rich_dom_sf"/>
</dbReference>
<dbReference type="CDD" id="cd13365">
    <property type="entry name" value="PH_PLC_plant-like"/>
    <property type="match status" value="1"/>
</dbReference>
<evidence type="ECO:0000256" key="6">
    <source>
        <dbReference type="ARBA" id="ARBA00023015"/>
    </source>
</evidence>
<evidence type="ECO:0000259" key="15">
    <source>
        <dbReference type="PROSITE" id="PS50888"/>
    </source>
</evidence>
<dbReference type="InterPro" id="IPR017455">
    <property type="entry name" value="Znf_FYVE-rel"/>
</dbReference>
<dbReference type="InterPro" id="IPR011011">
    <property type="entry name" value="Znf_FYVE_PHD"/>
</dbReference>
<keyword evidence="8" id="KW-0804">Transcription</keyword>
<keyword evidence="9" id="KW-0539">Nucleus</keyword>
<keyword evidence="2" id="KW-0479">Metal-binding</keyword>
<feature type="repeat" description="RCC1" evidence="11">
    <location>
        <begin position="771"/>
        <end position="822"/>
    </location>
</feature>
<evidence type="ECO:0000256" key="4">
    <source>
        <dbReference type="ARBA" id="ARBA00022771"/>
    </source>
</evidence>
<dbReference type="GO" id="GO:0003677">
    <property type="term" value="F:DNA binding"/>
    <property type="evidence" value="ECO:0007669"/>
    <property type="project" value="UniProtKB-KW"/>
</dbReference>
<evidence type="ECO:0000256" key="11">
    <source>
        <dbReference type="PROSITE-ProRule" id="PRU00235"/>
    </source>
</evidence>
<evidence type="ECO:0000256" key="12">
    <source>
        <dbReference type="SAM" id="Coils"/>
    </source>
</evidence>
<dbReference type="Pfam" id="PF23177">
    <property type="entry name" value="bHLH_IRO3"/>
    <property type="match status" value="1"/>
</dbReference>
<keyword evidence="3" id="KW-0677">Repeat</keyword>
<dbReference type="PANTHER" id="PTHR22870">
    <property type="entry name" value="REGULATOR OF CHROMOSOME CONDENSATION"/>
    <property type="match status" value="1"/>
</dbReference>
<dbReference type="InterPro" id="IPR058923">
    <property type="entry name" value="RCC1-like_dom"/>
</dbReference>
<dbReference type="Gene3D" id="3.30.40.10">
    <property type="entry name" value="Zinc/RING finger domain, C3HC4 (zinc finger)"/>
    <property type="match status" value="1"/>
</dbReference>
<dbReference type="EMBL" id="LR881468">
    <property type="protein sequence ID" value="CAD5325138.1"/>
    <property type="molecule type" value="Genomic_DNA"/>
</dbReference>
<dbReference type="SUPFAM" id="SSF50985">
    <property type="entry name" value="RCC1/BLIP-II"/>
    <property type="match status" value="1"/>
</dbReference>
<dbReference type="InterPro" id="IPR011598">
    <property type="entry name" value="bHLH_dom"/>
</dbReference>
<dbReference type="SUPFAM" id="SSF57938">
    <property type="entry name" value="DnaJ/Hsp40 cysteine-rich domain"/>
    <property type="match status" value="1"/>
</dbReference>
<dbReference type="InterPro" id="IPR000306">
    <property type="entry name" value="Znf_FYVE"/>
</dbReference>
<feature type="repeat" description="RCC1" evidence="11">
    <location>
        <begin position="929"/>
        <end position="980"/>
    </location>
</feature>
<dbReference type="SMART" id="SM00064">
    <property type="entry name" value="FYVE"/>
    <property type="match status" value="1"/>
</dbReference>
<keyword evidence="4 10" id="KW-0863">Zinc-finger</keyword>
<keyword evidence="12" id="KW-0175">Coiled coil</keyword>
<dbReference type="InterPro" id="IPR001849">
    <property type="entry name" value="PH_domain"/>
</dbReference>
<reference evidence="16 17" key="1">
    <citation type="submission" date="2020-09" db="EMBL/GenBank/DDBJ databases">
        <authorList>
            <person name="Ashkenazy H."/>
        </authorList>
    </citation>
    <scope>NUCLEOTIDE SEQUENCE [LARGE SCALE GENOMIC DNA]</scope>
    <source>
        <strain evidence="17">cv. Cdm-0</strain>
    </source>
</reference>
<dbReference type="GO" id="GO:0008270">
    <property type="term" value="F:zinc ion binding"/>
    <property type="evidence" value="ECO:0007669"/>
    <property type="project" value="UniProtKB-KW"/>
</dbReference>
<dbReference type="Pfam" id="PF16457">
    <property type="entry name" value="PH_12"/>
    <property type="match status" value="1"/>
</dbReference>
<dbReference type="InterPro" id="IPR013083">
    <property type="entry name" value="Znf_RING/FYVE/PHD"/>
</dbReference>
<gene>
    <name evidence="16" type="ORF">AT9943_LOCUS12992</name>
</gene>
<feature type="region of interest" description="Disordered" evidence="13">
    <location>
        <begin position="479"/>
        <end position="524"/>
    </location>
</feature>
<dbReference type="InterPro" id="IPR000408">
    <property type="entry name" value="Reg_chr_condens"/>
</dbReference>
<dbReference type="InterPro" id="IPR057453">
    <property type="entry name" value="BSD2_CRD"/>
</dbReference>
<feature type="region of interest" description="Disordered" evidence="13">
    <location>
        <begin position="553"/>
        <end position="580"/>
    </location>
</feature>
<dbReference type="Pfam" id="PF01363">
    <property type="entry name" value="FYVE"/>
    <property type="match status" value="1"/>
</dbReference>
<evidence type="ECO:0000256" key="9">
    <source>
        <dbReference type="ARBA" id="ARBA00023242"/>
    </source>
</evidence>
<dbReference type="GO" id="GO:0005634">
    <property type="term" value="C:nucleus"/>
    <property type="evidence" value="ECO:0007669"/>
    <property type="project" value="UniProtKB-SubCell"/>
</dbReference>
<comment type="subcellular location">
    <subcellularLocation>
        <location evidence="1">Nucleus</location>
    </subcellularLocation>
</comment>
<dbReference type="PANTHER" id="PTHR22870:SF428">
    <property type="entry name" value="REGULATOR OF CHROMOSOME CONDENSATION (RCC1) FAMILY PROTEIN"/>
    <property type="match status" value="1"/>
</dbReference>
<feature type="repeat" description="RCC1" evidence="11">
    <location>
        <begin position="830"/>
        <end position="881"/>
    </location>
</feature>
<dbReference type="SUPFAM" id="SSF50729">
    <property type="entry name" value="PH domain-like"/>
    <property type="match status" value="1"/>
</dbReference>
<feature type="region of interest" description="Disordered" evidence="13">
    <location>
        <begin position="1"/>
        <end position="24"/>
    </location>
</feature>
<evidence type="ECO:0000256" key="3">
    <source>
        <dbReference type="ARBA" id="ARBA00022737"/>
    </source>
</evidence>
<dbReference type="PROSITE" id="PS50012">
    <property type="entry name" value="RCC1_3"/>
    <property type="match status" value="5"/>
</dbReference>
<feature type="coiled-coil region" evidence="12">
    <location>
        <begin position="1219"/>
        <end position="1253"/>
    </location>
</feature>
<dbReference type="PROSITE" id="PS50888">
    <property type="entry name" value="BHLH"/>
    <property type="match status" value="1"/>
</dbReference>
<organism evidence="16 17">
    <name type="scientific">Arabidopsis thaliana</name>
    <name type="common">Mouse-ear cress</name>
    <dbReference type="NCBI Taxonomy" id="3702"/>
    <lineage>
        <taxon>Eukaryota</taxon>
        <taxon>Viridiplantae</taxon>
        <taxon>Streptophyta</taxon>
        <taxon>Embryophyta</taxon>
        <taxon>Tracheophyta</taxon>
        <taxon>Spermatophyta</taxon>
        <taxon>Magnoliopsida</taxon>
        <taxon>eudicotyledons</taxon>
        <taxon>Gunneridae</taxon>
        <taxon>Pentapetalae</taxon>
        <taxon>rosids</taxon>
        <taxon>malvids</taxon>
        <taxon>Brassicales</taxon>
        <taxon>Brassicaceae</taxon>
        <taxon>Camelineae</taxon>
        <taxon>Arabidopsis</taxon>
    </lineage>
</organism>
<dbReference type="InterPro" id="IPR009091">
    <property type="entry name" value="RCC1/BLIP-II"/>
</dbReference>
<dbReference type="PRINTS" id="PR00633">
    <property type="entry name" value="RCCNDNSATION"/>
</dbReference>
<evidence type="ECO:0000256" key="13">
    <source>
        <dbReference type="SAM" id="MobiDB-lite"/>
    </source>
</evidence>
<dbReference type="InterPro" id="IPR011993">
    <property type="entry name" value="PH-like_dom_sf"/>
</dbReference>
<accession>A0A7G2ES21</accession>
<dbReference type="FunFam" id="2.130.10.30:FF:000028">
    <property type="entry name" value="PH, RCC1 and FYVE domains-containing protein 1"/>
    <property type="match status" value="1"/>
</dbReference>
<dbReference type="InterPro" id="IPR036638">
    <property type="entry name" value="HLH_DNA-bd_sf"/>
</dbReference>
<dbReference type="SUPFAM" id="SSF57903">
    <property type="entry name" value="FYVE/PHD zinc finger"/>
    <property type="match status" value="1"/>
</dbReference>
<name>A0A7G2ES21_ARATH</name>
<feature type="domain" description="FYVE-type" evidence="14">
    <location>
        <begin position="985"/>
        <end position="1047"/>
    </location>
</feature>
<dbReference type="SUPFAM" id="SSF47459">
    <property type="entry name" value="HLH, helix-loop-helix DNA-binding domain"/>
    <property type="match status" value="1"/>
</dbReference>
<dbReference type="InterPro" id="IPR051210">
    <property type="entry name" value="Ub_ligase/GEF_domain"/>
</dbReference>
<evidence type="ECO:0000256" key="2">
    <source>
        <dbReference type="ARBA" id="ARBA00022723"/>
    </source>
</evidence>
<keyword evidence="7" id="KW-0238">DNA-binding</keyword>
<evidence type="ECO:0000256" key="10">
    <source>
        <dbReference type="PROSITE-ProRule" id="PRU00091"/>
    </source>
</evidence>
<dbReference type="InterPro" id="IPR057075">
    <property type="entry name" value="bHLH_IRO3"/>
</dbReference>
<feature type="compositionally biased region" description="Polar residues" evidence="13">
    <location>
        <begin position="565"/>
        <end position="575"/>
    </location>
</feature>
<evidence type="ECO:0000256" key="7">
    <source>
        <dbReference type="ARBA" id="ARBA00023125"/>
    </source>
</evidence>
<feature type="compositionally biased region" description="Low complexity" evidence="13">
    <location>
        <begin position="492"/>
        <end position="507"/>
    </location>
</feature>
<evidence type="ECO:0000313" key="17">
    <source>
        <dbReference type="Proteomes" id="UP000516314"/>
    </source>
</evidence>
<sequence length="1300" mass="142377">MVSKTPSTSSDEANATADERCRKGKVPKRINKAVRERLKREHLNELFIELADNLELNQQNSGKASILCEATRFLKDVFGQIESLRKEHASLLSESSYVTTEKNELKEETSVLETEISKLQNEIEARANQSKPDLNTSPAPEYHHHHYQQQHPERVSQFPGLPIFQGPGFQQSATTLHPPATVLVLPIQPDPQTQDISEMTQAQQPLMFNSSNALEKKRSERSHLIFAIEWKRELLQTSRSQSFEVKAANNNPQGTKPNSLVCANCEGEGCVACSQCKGGGVNLIDHFNGQFKAGALCWLCRGKKEVLCGDCNGAGFIGKEPLWKPKAKGVLLYGASIGIIWCSKLGMACFQRSVPTDRENEQAIAILKKGAYLLKYGRRGKPKFYPFRLSSDEIYLLWYCGKKEKRLKLSSVTRIIPGQRTAVFRRYPQPTKEYQSFSLIYGERSLDLVCKDKDEAEFWLTTLRALLSRNNSSALVLHSRSRSLAPENGEQSSSSQNSKSNIRSVSSDTSYEEHAKKASGSHCNTPQRLGKVFSEVLSQTAVLKALSLDELVHKPHTSPPETIENRPTNHSSPGVDTSKYSISSAVSSSSQGSTFEDLKSLCDVFVWGESIGDGLLGGGMHKSGSSSSLMTDSFLPKVLKSHVALDAQSISCGTNYAVLVTKQGQMYSWGEESGGRLGHGVCSYVPHPKLIDEFNGSTVELADCGEFHTCAVTASGDLYAWGDGDHNAGLLGLGSGASHWKPVRILGQMEGINVKAISCGPWHTAFVTSEGKLFTFGDGTFGALGHGDRISTNIPREVEALNGCRTIKAACGVWHSAAVVSVFGEATSSGKLFTWGDGDDGRLGHGDIECRLIPSCVTELDTTSFQQVACGQSITVALSMSGQVYAMGTADPSHDIVRAPSCIEGGLGKSFVQEVACGFHHIAVLNSKAEVYTWGKGSNGQLGHGDTEYRCMPTLVKALKGKQVRKVVCGSNYTATICLHKPITGTDSTKCSGCRHPFNYMRKLHNCYNCGSVFCNSCTSKKSLAAAMAPKTNRPYRVCDDCYIKLEGIRESLATPANSARFSNASLPSSYEMDEIGITPQRQLLRVDSFDFFRQTKHADLKTIGETSGGSCTSSIHSNMDIKGSFNLKGIRRLSRLTSFDSVQEEGKQRTKHCASKSDTSSLIRHSVTCGLPFSRRGSVELFPLSIKSSPVESVATTSDFTTDITDHELLQEVPKKSNQCLSHEISVLKAQVEELTLKSKKLETELGKTSKKLEVAVLMARDDAEKIKSSEEIVRSLTLQLMNTTKKEVDKTRRHRNSF</sequence>
<evidence type="ECO:0000256" key="1">
    <source>
        <dbReference type="ARBA" id="ARBA00004123"/>
    </source>
</evidence>
<dbReference type="Gene3D" id="2.30.29.30">
    <property type="entry name" value="Pleckstrin-homology domain (PH domain)/Phosphotyrosine-binding domain (PTB)"/>
    <property type="match status" value="1"/>
</dbReference>
<protein>
    <submittedName>
        <fullName evidence="16">(thale cress) hypothetical protein</fullName>
    </submittedName>
</protein>